<evidence type="ECO:0000256" key="3">
    <source>
        <dbReference type="PROSITE-ProRule" id="PRU00742"/>
    </source>
</evidence>
<dbReference type="GO" id="GO:0008783">
    <property type="term" value="F:agmatinase activity"/>
    <property type="evidence" value="ECO:0007669"/>
    <property type="project" value="TreeGrafter"/>
</dbReference>
<evidence type="ECO:0000256" key="1">
    <source>
        <dbReference type="ARBA" id="ARBA00022723"/>
    </source>
</evidence>
<dbReference type="RefSeq" id="WP_090226095.1">
    <property type="nucleotide sequence ID" value="NZ_FOZP01000005.1"/>
</dbReference>
<dbReference type="CDD" id="cd09988">
    <property type="entry name" value="Formimidoylglutamase"/>
    <property type="match status" value="1"/>
</dbReference>
<dbReference type="AlphaFoldDB" id="A0A1I6R4G2"/>
<keyword evidence="2" id="KW-0378">Hydrolase</keyword>
<dbReference type="OrthoDB" id="931936at2"/>
<dbReference type="Proteomes" id="UP000199312">
    <property type="component" value="Unassembled WGS sequence"/>
</dbReference>
<dbReference type="InterPro" id="IPR006035">
    <property type="entry name" value="Ureohydrolase"/>
</dbReference>
<dbReference type="SUPFAM" id="SSF52768">
    <property type="entry name" value="Arginase/deacetylase"/>
    <property type="match status" value="1"/>
</dbReference>
<dbReference type="PANTHER" id="PTHR11358:SF26">
    <property type="entry name" value="GUANIDINO ACID HYDROLASE, MITOCHONDRIAL"/>
    <property type="match status" value="1"/>
</dbReference>
<dbReference type="EMBL" id="FOZP01000005">
    <property type="protein sequence ID" value="SFS59514.1"/>
    <property type="molecule type" value="Genomic_DNA"/>
</dbReference>
<dbReference type="GO" id="GO:0046872">
    <property type="term" value="F:metal ion binding"/>
    <property type="evidence" value="ECO:0007669"/>
    <property type="project" value="UniProtKB-KW"/>
</dbReference>
<gene>
    <name evidence="4" type="ORF">SAMN04488006_2177</name>
</gene>
<dbReference type="Pfam" id="PF00491">
    <property type="entry name" value="Arginase"/>
    <property type="match status" value="1"/>
</dbReference>
<name>A0A1I6R4G2_9FLAO</name>
<evidence type="ECO:0000313" key="4">
    <source>
        <dbReference type="EMBL" id="SFS59514.1"/>
    </source>
</evidence>
<accession>A0A1I6R4G2</accession>
<keyword evidence="1" id="KW-0479">Metal-binding</keyword>
<comment type="similarity">
    <text evidence="3">Belongs to the arginase family.</text>
</comment>
<sequence>MNFEYLSPIDDALLMHSKLQTNKPIGQCIEIYTTKGEFPNLENKKIAIIGVEEDRGSIDNYGTGNNLDNIRKEFYALYPGNWPINLVDLGNIKKGNSIEDTYFALKNIISSLLKIKIIPIIIGGSQDLTYANYRAYDDLEQTVNLACVDNKFDLGSIEDDLNSQTFLSKIVMNQPCNLFNYCNIGYQTYFNSQNEIDLLKSLFFESHRLGEVTNSLQIVEPVLRDADIVSIDLSAVKNSEAPANNNATPNGFTGAEICAISRYAGISDKVSSFGIYEYNSKYDNKNQTAQLIAQMIWYFIEGVNYRANDYPFGLKDNYQKFIVPIENEVLNFFKSNKSGRWWMEISLNENNKYKRHALIPCTYQDYISATDQEIPDRWLNTLKKLI</sequence>
<dbReference type="PANTHER" id="PTHR11358">
    <property type="entry name" value="ARGINASE/AGMATINASE"/>
    <property type="match status" value="1"/>
</dbReference>
<proteinExistence type="inferred from homology"/>
<organism evidence="4 5">
    <name type="scientific">Lutibacter maritimus</name>
    <dbReference type="NCBI Taxonomy" id="593133"/>
    <lineage>
        <taxon>Bacteria</taxon>
        <taxon>Pseudomonadati</taxon>
        <taxon>Bacteroidota</taxon>
        <taxon>Flavobacteriia</taxon>
        <taxon>Flavobacteriales</taxon>
        <taxon>Flavobacteriaceae</taxon>
        <taxon>Lutibacter</taxon>
    </lineage>
</organism>
<dbReference type="STRING" id="593133.SAMN04488006_2177"/>
<protein>
    <submittedName>
        <fullName evidence="4">Arginase family enzyme</fullName>
    </submittedName>
</protein>
<reference evidence="5" key="1">
    <citation type="submission" date="2016-10" db="EMBL/GenBank/DDBJ databases">
        <authorList>
            <person name="Varghese N."/>
            <person name="Submissions S."/>
        </authorList>
    </citation>
    <scope>NUCLEOTIDE SEQUENCE [LARGE SCALE GENOMIC DNA]</scope>
    <source>
        <strain evidence="5">DSM 24450</strain>
    </source>
</reference>
<evidence type="ECO:0000256" key="2">
    <source>
        <dbReference type="ARBA" id="ARBA00022801"/>
    </source>
</evidence>
<dbReference type="InterPro" id="IPR023696">
    <property type="entry name" value="Ureohydrolase_dom_sf"/>
</dbReference>
<evidence type="ECO:0000313" key="5">
    <source>
        <dbReference type="Proteomes" id="UP000199312"/>
    </source>
</evidence>
<keyword evidence="5" id="KW-1185">Reference proteome</keyword>
<dbReference type="PROSITE" id="PS51409">
    <property type="entry name" value="ARGINASE_2"/>
    <property type="match status" value="1"/>
</dbReference>
<dbReference type="GO" id="GO:0033389">
    <property type="term" value="P:putrescine biosynthetic process from arginine, via agmatine"/>
    <property type="evidence" value="ECO:0007669"/>
    <property type="project" value="TreeGrafter"/>
</dbReference>
<dbReference type="Gene3D" id="3.40.800.10">
    <property type="entry name" value="Ureohydrolase domain"/>
    <property type="match status" value="1"/>
</dbReference>